<feature type="signal peptide" evidence="1">
    <location>
        <begin position="1"/>
        <end position="22"/>
    </location>
</feature>
<dbReference type="Pfam" id="PF03392">
    <property type="entry name" value="OS-D"/>
    <property type="match status" value="1"/>
</dbReference>
<evidence type="ECO:0000256" key="1">
    <source>
        <dbReference type="SAM" id="SignalP"/>
    </source>
</evidence>
<dbReference type="PANTHER" id="PTHR11257">
    <property type="entry name" value="CHEMOSENSORY PROTEIN-RELATED"/>
    <property type="match status" value="1"/>
</dbReference>
<sequence>MTSVFGLSCLIVVVFGVSMTDAYTNRYDGFDIDSVLKSERMYKSYLNCFLDLGPCNPMSEEGKRKLKFFNKGLIRQSVSWRPSGLRRLMFDLPFLIMKVLKNHLKINADTPFLCSIVIYLLIELIDFI</sequence>
<dbReference type="EMBL" id="HBUF01267765">
    <property type="protein sequence ID" value="CAG6684513.1"/>
    <property type="molecule type" value="Transcribed_RNA"/>
</dbReference>
<dbReference type="PANTHER" id="PTHR11257:SF13">
    <property type="entry name" value="GEO07322P1"/>
    <property type="match status" value="1"/>
</dbReference>
<protein>
    <submittedName>
        <fullName evidence="2">Uncharacterized protein</fullName>
    </submittedName>
</protein>
<organism evidence="2">
    <name type="scientific">Cacopsylla melanoneura</name>
    <dbReference type="NCBI Taxonomy" id="428564"/>
    <lineage>
        <taxon>Eukaryota</taxon>
        <taxon>Metazoa</taxon>
        <taxon>Ecdysozoa</taxon>
        <taxon>Arthropoda</taxon>
        <taxon>Hexapoda</taxon>
        <taxon>Insecta</taxon>
        <taxon>Pterygota</taxon>
        <taxon>Neoptera</taxon>
        <taxon>Paraneoptera</taxon>
        <taxon>Hemiptera</taxon>
        <taxon>Sternorrhyncha</taxon>
        <taxon>Psylloidea</taxon>
        <taxon>Psyllidae</taxon>
        <taxon>Psyllinae</taxon>
        <taxon>Cacopsylla</taxon>
    </lineage>
</organism>
<proteinExistence type="predicted"/>
<feature type="chain" id="PRO_5034636086" evidence="1">
    <location>
        <begin position="23"/>
        <end position="128"/>
    </location>
</feature>
<dbReference type="Gene3D" id="1.10.2080.10">
    <property type="entry name" value="Insect odorant-binding protein A10/Ejaculatory bulb-specific protein 3"/>
    <property type="match status" value="1"/>
</dbReference>
<reference evidence="2" key="1">
    <citation type="submission" date="2021-05" db="EMBL/GenBank/DDBJ databases">
        <authorList>
            <person name="Alioto T."/>
            <person name="Alioto T."/>
            <person name="Gomez Garrido J."/>
        </authorList>
    </citation>
    <scope>NUCLEOTIDE SEQUENCE</scope>
</reference>
<keyword evidence="1" id="KW-0732">Signal</keyword>
<evidence type="ECO:0000313" key="2">
    <source>
        <dbReference type="EMBL" id="CAG6684513.1"/>
    </source>
</evidence>
<dbReference type="InterPro" id="IPR036682">
    <property type="entry name" value="OS_D_A10/PebIII_sf"/>
</dbReference>
<dbReference type="InterPro" id="IPR005055">
    <property type="entry name" value="A10/PebIII"/>
</dbReference>
<dbReference type="AlphaFoldDB" id="A0A8D8X6U5"/>
<accession>A0A8D8X6U5</accession>
<dbReference type="SUPFAM" id="SSF100910">
    <property type="entry name" value="Chemosensory protein Csp2"/>
    <property type="match status" value="1"/>
</dbReference>
<name>A0A8D8X6U5_9HEMI</name>